<sequence>MNYNSVHYDATNDMKAVTDATLIALVRACPNLTRLQLQGTSGLTDDSLLAIYEHCPKLTALEVSRASGGKNVFTPRVFTALTENPTWMPKLKTLSLSSALGLYCSNTRKEKNQGEHAMITMSKARPKLLFARVSISEEKNWGDWDLVKTYSKYNNGSRA</sequence>
<accession>A0AAV9GMV8</accession>
<name>A0AAV9GMV8_9PEZI</name>
<proteinExistence type="predicted"/>
<reference evidence="1" key="1">
    <citation type="journal article" date="2023" name="Mol. Phylogenet. Evol.">
        <title>Genome-scale phylogeny and comparative genomics of the fungal order Sordariales.</title>
        <authorList>
            <person name="Hensen N."/>
            <person name="Bonometti L."/>
            <person name="Westerberg I."/>
            <person name="Brannstrom I.O."/>
            <person name="Guillou S."/>
            <person name="Cros-Aarteil S."/>
            <person name="Calhoun S."/>
            <person name="Haridas S."/>
            <person name="Kuo A."/>
            <person name="Mondo S."/>
            <person name="Pangilinan J."/>
            <person name="Riley R."/>
            <person name="LaButti K."/>
            <person name="Andreopoulos B."/>
            <person name="Lipzen A."/>
            <person name="Chen C."/>
            <person name="Yan M."/>
            <person name="Daum C."/>
            <person name="Ng V."/>
            <person name="Clum A."/>
            <person name="Steindorff A."/>
            <person name="Ohm R.A."/>
            <person name="Martin F."/>
            <person name="Silar P."/>
            <person name="Natvig D.O."/>
            <person name="Lalanne C."/>
            <person name="Gautier V."/>
            <person name="Ament-Velasquez S.L."/>
            <person name="Kruys A."/>
            <person name="Hutchinson M.I."/>
            <person name="Powell A.J."/>
            <person name="Barry K."/>
            <person name="Miller A.N."/>
            <person name="Grigoriev I.V."/>
            <person name="Debuchy R."/>
            <person name="Gladieux P."/>
            <person name="Hiltunen Thoren M."/>
            <person name="Johannesson H."/>
        </authorList>
    </citation>
    <scope>NUCLEOTIDE SEQUENCE</scope>
    <source>
        <strain evidence="1">PSN243</strain>
    </source>
</reference>
<dbReference type="AlphaFoldDB" id="A0AAV9GMV8"/>
<dbReference type="SUPFAM" id="SSF52047">
    <property type="entry name" value="RNI-like"/>
    <property type="match status" value="1"/>
</dbReference>
<gene>
    <name evidence="1" type="ORF">QBC34DRAFT_379371</name>
</gene>
<organism evidence="1 2">
    <name type="scientific">Podospora aff. communis PSN243</name>
    <dbReference type="NCBI Taxonomy" id="3040156"/>
    <lineage>
        <taxon>Eukaryota</taxon>
        <taxon>Fungi</taxon>
        <taxon>Dikarya</taxon>
        <taxon>Ascomycota</taxon>
        <taxon>Pezizomycotina</taxon>
        <taxon>Sordariomycetes</taxon>
        <taxon>Sordariomycetidae</taxon>
        <taxon>Sordariales</taxon>
        <taxon>Podosporaceae</taxon>
        <taxon>Podospora</taxon>
    </lineage>
</organism>
<dbReference type="EMBL" id="MU865933">
    <property type="protein sequence ID" value="KAK4450169.1"/>
    <property type="molecule type" value="Genomic_DNA"/>
</dbReference>
<dbReference type="InterPro" id="IPR032675">
    <property type="entry name" value="LRR_dom_sf"/>
</dbReference>
<reference evidence="1" key="2">
    <citation type="submission" date="2023-05" db="EMBL/GenBank/DDBJ databases">
        <authorList>
            <consortium name="Lawrence Berkeley National Laboratory"/>
            <person name="Steindorff A."/>
            <person name="Hensen N."/>
            <person name="Bonometti L."/>
            <person name="Westerberg I."/>
            <person name="Brannstrom I.O."/>
            <person name="Guillou S."/>
            <person name="Cros-Aarteil S."/>
            <person name="Calhoun S."/>
            <person name="Haridas S."/>
            <person name="Kuo A."/>
            <person name="Mondo S."/>
            <person name="Pangilinan J."/>
            <person name="Riley R."/>
            <person name="Labutti K."/>
            <person name="Andreopoulos B."/>
            <person name="Lipzen A."/>
            <person name="Chen C."/>
            <person name="Yanf M."/>
            <person name="Daum C."/>
            <person name="Ng V."/>
            <person name="Clum A."/>
            <person name="Ohm R."/>
            <person name="Martin F."/>
            <person name="Silar P."/>
            <person name="Natvig D."/>
            <person name="Lalanne C."/>
            <person name="Gautier V."/>
            <person name="Ament-Velasquez S.L."/>
            <person name="Kruys A."/>
            <person name="Hutchinson M.I."/>
            <person name="Powell A.J."/>
            <person name="Barry K."/>
            <person name="Miller A.N."/>
            <person name="Grigoriev I.V."/>
            <person name="Debuchy R."/>
            <person name="Gladieux P."/>
            <person name="Thoren M.H."/>
            <person name="Johannesson H."/>
        </authorList>
    </citation>
    <scope>NUCLEOTIDE SEQUENCE</scope>
    <source>
        <strain evidence="1">PSN243</strain>
    </source>
</reference>
<evidence type="ECO:0000313" key="2">
    <source>
        <dbReference type="Proteomes" id="UP001321760"/>
    </source>
</evidence>
<evidence type="ECO:0000313" key="1">
    <source>
        <dbReference type="EMBL" id="KAK4450169.1"/>
    </source>
</evidence>
<keyword evidence="2" id="KW-1185">Reference proteome</keyword>
<protein>
    <submittedName>
        <fullName evidence="1">Uncharacterized protein</fullName>
    </submittedName>
</protein>
<comment type="caution">
    <text evidence="1">The sequence shown here is derived from an EMBL/GenBank/DDBJ whole genome shotgun (WGS) entry which is preliminary data.</text>
</comment>
<dbReference type="Gene3D" id="3.80.10.10">
    <property type="entry name" value="Ribonuclease Inhibitor"/>
    <property type="match status" value="1"/>
</dbReference>
<dbReference type="Proteomes" id="UP001321760">
    <property type="component" value="Unassembled WGS sequence"/>
</dbReference>